<reference evidence="2" key="1">
    <citation type="submission" date="2020-03" db="EMBL/GenBank/DDBJ databases">
        <title>Hybrid Assembly of Korean Phytophthora infestans isolates.</title>
        <authorList>
            <person name="Prokchorchik M."/>
            <person name="Lee Y."/>
            <person name="Seo J."/>
            <person name="Cho J.-H."/>
            <person name="Park Y.-E."/>
            <person name="Jang D.-C."/>
            <person name="Im J.-S."/>
            <person name="Choi J.-G."/>
            <person name="Park H.-J."/>
            <person name="Lee G.-B."/>
            <person name="Lee Y.-G."/>
            <person name="Hong S.-Y."/>
            <person name="Cho K."/>
            <person name="Sohn K.H."/>
        </authorList>
    </citation>
    <scope>NUCLEOTIDE SEQUENCE</scope>
    <source>
        <strain evidence="2">KR_2_A2</strain>
    </source>
</reference>
<evidence type="ECO:0000313" key="2">
    <source>
        <dbReference type="EMBL" id="KAF4149641.1"/>
    </source>
</evidence>
<dbReference type="EMBL" id="JAACNO010000144">
    <property type="protein sequence ID" value="KAF4149641.1"/>
    <property type="molecule type" value="Genomic_DNA"/>
</dbReference>
<feature type="region of interest" description="Disordered" evidence="1">
    <location>
        <begin position="73"/>
        <end position="93"/>
    </location>
</feature>
<sequence>MHPIPPSIRDVINAFEPPDGFIILPPRRNDKSVIFAFGVRLVEALENPSAEPNPSSPAIWMCLAGEDLKKAHEITSEKTDATQERRRSRENELERVRDSQMFRDDPARVYVLIETLRIVYNNLPYRLGEYEESITIRELVFKQATINSKIVCHSIVKLYASTKRVLEGKLPLSRVGSAPTFTAAPDFWSSKMQNVKYVGLRLYMKFDIESILLGTRHFVPHHGERQGGPDVKYMMSEGLKLQWQWCTCIPHMTNAATKAACGMATNASTSKNPVMTDLIRRIVKPIYTVKHVEVTGSLRSAYPGTQSVWIKVEVKARIYYWISAEKRLSESHTDFVAFAAHNSSEHQESGRRCKPGQSFVDLVQAAYYSVDCSKELRDYRSTKTHRMTFRPKDLTALATSTRSLLQDAFHERFFYCYTNRKVMIKCSIVLEMQLFLHPNFKIFDGVLKKMIFLCNTDENGTATAAGERHFAKIKKIIYDKVRAVMLSVVTTPDMRIAASQRACLELLRDGASTSSKTLLGGPDGWLWRSDA</sequence>
<name>A0A8S9V9U0_PHYIN</name>
<evidence type="ECO:0000313" key="3">
    <source>
        <dbReference type="Proteomes" id="UP000704712"/>
    </source>
</evidence>
<dbReference type="AlphaFoldDB" id="A0A8S9V9U0"/>
<organism evidence="2 3">
    <name type="scientific">Phytophthora infestans</name>
    <name type="common">Potato late blight agent</name>
    <name type="synonym">Botrytis infestans</name>
    <dbReference type="NCBI Taxonomy" id="4787"/>
    <lineage>
        <taxon>Eukaryota</taxon>
        <taxon>Sar</taxon>
        <taxon>Stramenopiles</taxon>
        <taxon>Oomycota</taxon>
        <taxon>Peronosporomycetes</taxon>
        <taxon>Peronosporales</taxon>
        <taxon>Peronosporaceae</taxon>
        <taxon>Phytophthora</taxon>
    </lineage>
</organism>
<comment type="caution">
    <text evidence="2">The sequence shown here is derived from an EMBL/GenBank/DDBJ whole genome shotgun (WGS) entry which is preliminary data.</text>
</comment>
<evidence type="ECO:0000256" key="1">
    <source>
        <dbReference type="SAM" id="MobiDB-lite"/>
    </source>
</evidence>
<proteinExistence type="predicted"/>
<gene>
    <name evidence="2" type="ORF">GN958_ATG01169</name>
</gene>
<accession>A0A8S9V9U0</accession>
<dbReference type="Proteomes" id="UP000704712">
    <property type="component" value="Unassembled WGS sequence"/>
</dbReference>
<protein>
    <submittedName>
        <fullName evidence="2">Uncharacterized protein</fullName>
    </submittedName>
</protein>